<dbReference type="FunFam" id="1.10.1200.260:FF:000002">
    <property type="entry name" value="Potassium voltage-gated channel subfamily H member 8"/>
    <property type="match status" value="1"/>
</dbReference>
<evidence type="ECO:0000256" key="2">
    <source>
        <dbReference type="ARBA" id="ARBA00011552"/>
    </source>
</evidence>
<feature type="transmembrane region" description="Helical" evidence="17">
    <location>
        <begin position="302"/>
        <end position="322"/>
    </location>
</feature>
<feature type="coiled-coil region" evidence="15">
    <location>
        <begin position="912"/>
        <end position="946"/>
    </location>
</feature>
<protein>
    <submittedName>
        <fullName evidence="19">Potassium voltage-gated channel subfamily H member 4</fullName>
    </submittedName>
</protein>
<dbReference type="PRINTS" id="PR01465">
    <property type="entry name" value="ELKCHANNEL"/>
</dbReference>
<feature type="compositionally biased region" description="Pro residues" evidence="16">
    <location>
        <begin position="971"/>
        <end position="988"/>
    </location>
</feature>
<keyword evidence="12" id="KW-0325">Glycoprotein</keyword>
<keyword evidence="20" id="KW-1185">Reference proteome</keyword>
<dbReference type="CDD" id="cd00038">
    <property type="entry name" value="CAP_ED"/>
    <property type="match status" value="1"/>
</dbReference>
<comment type="subunit">
    <text evidence="2">The potassium channel is probably composed of a homo- or heterotetrameric complex of pore-forming alpha subunits that can associate with modulating beta subunits.</text>
</comment>
<feature type="compositionally biased region" description="Low complexity" evidence="16">
    <location>
        <begin position="814"/>
        <end position="829"/>
    </location>
</feature>
<feature type="transmembrane region" description="Helical" evidence="17">
    <location>
        <begin position="365"/>
        <end position="387"/>
    </location>
</feature>
<evidence type="ECO:0000256" key="4">
    <source>
        <dbReference type="ARBA" id="ARBA00022538"/>
    </source>
</evidence>
<dbReference type="InterPro" id="IPR005821">
    <property type="entry name" value="Ion_trans_dom"/>
</dbReference>
<evidence type="ECO:0000256" key="13">
    <source>
        <dbReference type="ARBA" id="ARBA00023303"/>
    </source>
</evidence>
<dbReference type="Gene3D" id="2.60.120.10">
    <property type="entry name" value="Jelly Rolls"/>
    <property type="match status" value="1"/>
</dbReference>
<dbReference type="SMART" id="SM00100">
    <property type="entry name" value="cNMP"/>
    <property type="match status" value="1"/>
</dbReference>
<reference evidence="19" key="1">
    <citation type="submission" date="2020-10" db="EMBL/GenBank/DDBJ databases">
        <title>Catharus ustulatus (Swainson's thrush) genome, bCatUst1, primary haplotype v2.</title>
        <authorList>
            <person name="Delmore K."/>
            <person name="Vafadar M."/>
            <person name="Formenti G."/>
            <person name="Chow W."/>
            <person name="Pelan S."/>
            <person name="Howe K."/>
            <person name="Rhie A."/>
            <person name="Mountcastle J."/>
            <person name="Haase B."/>
            <person name="Fedrigo O."/>
            <person name="Jarvis E.D."/>
        </authorList>
    </citation>
    <scope>NUCLEOTIDE SEQUENCE [LARGE SCALE GENOMIC DNA]</scope>
</reference>
<dbReference type="PANTHER" id="PTHR10217">
    <property type="entry name" value="VOLTAGE AND LIGAND GATED POTASSIUM CHANNEL"/>
    <property type="match status" value="1"/>
</dbReference>
<feature type="compositionally biased region" description="Low complexity" evidence="16">
    <location>
        <begin position="989"/>
        <end position="998"/>
    </location>
</feature>
<feature type="transmembrane region" description="Helical" evidence="17">
    <location>
        <begin position="496"/>
        <end position="520"/>
    </location>
</feature>
<evidence type="ECO:0000259" key="18">
    <source>
        <dbReference type="PROSITE" id="PS50042"/>
    </source>
</evidence>
<feature type="transmembrane region" description="Helical" evidence="17">
    <location>
        <begin position="399"/>
        <end position="425"/>
    </location>
</feature>
<feature type="compositionally biased region" description="Basic residues" evidence="16">
    <location>
        <begin position="999"/>
        <end position="1009"/>
    </location>
</feature>
<keyword evidence="4" id="KW-0633">Potassium transport</keyword>
<dbReference type="Pfam" id="PF00027">
    <property type="entry name" value="cNMP_binding"/>
    <property type="match status" value="1"/>
</dbReference>
<dbReference type="InterPro" id="IPR050818">
    <property type="entry name" value="KCNH_animal-type"/>
</dbReference>
<keyword evidence="6" id="KW-0631">Potassium channel</keyword>
<feature type="compositionally biased region" description="Basic residues" evidence="16">
    <location>
        <begin position="198"/>
        <end position="209"/>
    </location>
</feature>
<organism evidence="19 20">
    <name type="scientific">Catharus ustulatus</name>
    <name type="common">Russet-backed thrush</name>
    <name type="synonym">Hylocichla ustulatus</name>
    <dbReference type="NCBI Taxonomy" id="91951"/>
    <lineage>
        <taxon>Eukaryota</taxon>
        <taxon>Metazoa</taxon>
        <taxon>Chordata</taxon>
        <taxon>Craniata</taxon>
        <taxon>Vertebrata</taxon>
        <taxon>Euteleostomi</taxon>
        <taxon>Archelosauria</taxon>
        <taxon>Archosauria</taxon>
        <taxon>Dinosauria</taxon>
        <taxon>Saurischia</taxon>
        <taxon>Theropoda</taxon>
        <taxon>Coelurosauria</taxon>
        <taxon>Aves</taxon>
        <taxon>Neognathae</taxon>
        <taxon>Neoaves</taxon>
        <taxon>Telluraves</taxon>
        <taxon>Australaves</taxon>
        <taxon>Passeriformes</taxon>
        <taxon>Turdidae</taxon>
        <taxon>Catharus</taxon>
    </lineage>
</organism>
<reference evidence="19" key="3">
    <citation type="submission" date="2025-09" db="UniProtKB">
        <authorList>
            <consortium name="Ensembl"/>
        </authorList>
    </citation>
    <scope>IDENTIFICATION</scope>
</reference>
<feature type="domain" description="Cyclic nucleotide-binding" evidence="18">
    <location>
        <begin position="598"/>
        <end position="662"/>
    </location>
</feature>
<evidence type="ECO:0000256" key="17">
    <source>
        <dbReference type="SAM" id="Phobius"/>
    </source>
</evidence>
<comment type="subcellular location">
    <subcellularLocation>
        <location evidence="1">Membrane</location>
        <topology evidence="1">Multi-pass membrane protein</topology>
    </subcellularLocation>
</comment>
<sequence>MASATSPALPAPRSCRRTAAAASSAGLRPASPPCRAWRRHWKAGRSIRLRSASTRRVVSGTWGWVSGHSSSWDLAPSWPHGPGGKLLSSGGAVLPSPTLSSTQELPSGVCWTSCPSRMKRGRWCSSSSPSRTSQRADARATLVTRRGVSHGCGVGMGFRELVAKGFPVPWWGTHHGTALSLTQHASSTAEKQRSEKQRSKKPGNPHLRAARRQGRTILFQLSSQFVRRDHGEMKMNHNMFENKPSIPEYKVASIQQSRFILLHYSIFKALWDWLILLATFYVAITVPYNVCFTGTEDSLSAARSTIVSDIAVEMLFILDIILNFRTTYVSQSGQVVYDPRSICIHYVATWFFVDLIAALPFDLLYIFNVTVTSLVHLLKTVRLLRLLRLLQKLDRYSQYSAMVLTLLMSMFALLAHWMACIWYVIGRKELESDDPRTWDIGWLNELGKRMEAPYINNSLGGPSIRSAYIASLYFTLSSLTSVGFGNVCANTDTEKIFSICTMLIGALMHAVVFGNVTAIIQRMYSRRSLYHTRMKDLKDFIRVHHLPQQLKQRLLEYFQTTWSVNNGIDTNELLHDFPDELRADVAMHLNKDILQLPIFETASRGCLRSLSLHIKTSFCAPGEYLLRQGDALQANYFVCSGSLEVLKDNVVLAILGKGDLIGADLCSTDQVIKTNADVKALTYCDLQHIGLRGLCEVLQLYPEYASKFTADIHQDLTFNLREGSKMEGLCRYSRSPRLSLAPQPRPESGAAPEKPLPSIVEDEEEPEDVFQQSPASTSRRKLLLPSLSSSVRRGSRSSLLGDELCQVPAPRHNSPSPARGSRGRSPSPQCRRDSRLLDRNGGVGRKSAKLLIHSLHAHGSPDLSPRIVDGIEDNGGTSESQTFCFNVDPLPSARDSPTSGTDAGGPALVTEAEEIKQNIGRLNQEINHLNQEVSHLSREMQSMMELLKGHLGTPQPPACLCRLPATVSLPPRPSPPAASVPPSSPVPPSSLSSPSASPRAKRCPVRSRSAHAAALHPWVGAEGPRPPRGDTPGPDPRRGSDSQPPPLPSRSARSFPGCSAGAWCRGRPQPRTGSTSSH</sequence>
<evidence type="ECO:0000256" key="3">
    <source>
        <dbReference type="ARBA" id="ARBA00022448"/>
    </source>
</evidence>
<evidence type="ECO:0000256" key="8">
    <source>
        <dbReference type="ARBA" id="ARBA00022958"/>
    </source>
</evidence>
<accession>A0A8C3V121</accession>
<evidence type="ECO:0000256" key="7">
    <source>
        <dbReference type="ARBA" id="ARBA00022882"/>
    </source>
</evidence>
<dbReference type="InterPro" id="IPR014710">
    <property type="entry name" value="RmlC-like_jellyroll"/>
</dbReference>
<keyword evidence="8" id="KW-0630">Potassium</keyword>
<feature type="region of interest" description="Disordered" evidence="16">
    <location>
        <begin position="735"/>
        <end position="842"/>
    </location>
</feature>
<evidence type="ECO:0000256" key="1">
    <source>
        <dbReference type="ARBA" id="ARBA00004141"/>
    </source>
</evidence>
<evidence type="ECO:0000256" key="5">
    <source>
        <dbReference type="ARBA" id="ARBA00022692"/>
    </source>
</evidence>
<dbReference type="PANTHER" id="PTHR10217:SF630">
    <property type="entry name" value="POTASSIUM VOLTAGE-GATED CHANNEL SUBFAMILY H MEMBER 4"/>
    <property type="match status" value="1"/>
</dbReference>
<keyword evidence="15" id="KW-0175">Coiled coil</keyword>
<feature type="transmembrane region" description="Helical" evidence="17">
    <location>
        <begin position="270"/>
        <end position="290"/>
    </location>
</feature>
<comment type="catalytic activity">
    <reaction evidence="14">
        <text>K(+)(in) = K(+)(out)</text>
        <dbReference type="Rhea" id="RHEA:29463"/>
        <dbReference type="ChEBI" id="CHEBI:29103"/>
    </reaction>
</comment>
<dbReference type="InterPro" id="IPR000595">
    <property type="entry name" value="cNMP-bd_dom"/>
</dbReference>
<reference evidence="19" key="2">
    <citation type="submission" date="2025-08" db="UniProtKB">
        <authorList>
            <consortium name="Ensembl"/>
        </authorList>
    </citation>
    <scope>IDENTIFICATION</scope>
</reference>
<dbReference type="InterPro" id="IPR003938">
    <property type="entry name" value="K_chnl_volt-dep_EAG/ELK/ERG"/>
</dbReference>
<dbReference type="InterPro" id="IPR018490">
    <property type="entry name" value="cNMP-bd_dom_sf"/>
</dbReference>
<evidence type="ECO:0000313" key="19">
    <source>
        <dbReference type="Ensembl" id="ENSCUSP00005021504.1"/>
    </source>
</evidence>
<evidence type="ECO:0000256" key="12">
    <source>
        <dbReference type="ARBA" id="ARBA00023180"/>
    </source>
</evidence>
<dbReference type="Gene3D" id="1.10.287.70">
    <property type="match status" value="1"/>
</dbReference>
<feature type="region of interest" description="Disordered" evidence="16">
    <location>
        <begin position="182"/>
        <end position="209"/>
    </location>
</feature>
<keyword evidence="10" id="KW-0406">Ion transport</keyword>
<dbReference type="GO" id="GO:0005249">
    <property type="term" value="F:voltage-gated potassium channel activity"/>
    <property type="evidence" value="ECO:0007669"/>
    <property type="project" value="InterPro"/>
</dbReference>
<proteinExistence type="predicted"/>
<evidence type="ECO:0000256" key="11">
    <source>
        <dbReference type="ARBA" id="ARBA00023136"/>
    </source>
</evidence>
<dbReference type="PRINTS" id="PR01463">
    <property type="entry name" value="EAGCHANLFMLY"/>
</dbReference>
<dbReference type="Pfam" id="PF00520">
    <property type="entry name" value="Ion_trans"/>
    <property type="match status" value="1"/>
</dbReference>
<keyword evidence="9 17" id="KW-1133">Transmembrane helix</keyword>
<feature type="region of interest" description="Disordered" evidence="16">
    <location>
        <begin position="971"/>
        <end position="1078"/>
    </location>
</feature>
<keyword evidence="5 17" id="KW-0812">Transmembrane</keyword>
<evidence type="ECO:0000256" key="14">
    <source>
        <dbReference type="ARBA" id="ARBA00034430"/>
    </source>
</evidence>
<gene>
    <name evidence="19" type="primary">KCNH4</name>
</gene>
<keyword evidence="3" id="KW-0813">Transport</keyword>
<dbReference type="SUPFAM" id="SSF81324">
    <property type="entry name" value="Voltage-gated potassium channels"/>
    <property type="match status" value="1"/>
</dbReference>
<dbReference type="GO" id="GO:0042391">
    <property type="term" value="P:regulation of membrane potential"/>
    <property type="evidence" value="ECO:0007669"/>
    <property type="project" value="TreeGrafter"/>
</dbReference>
<dbReference type="Ensembl" id="ENSCUST00005022282.1">
    <property type="protein sequence ID" value="ENSCUSP00005021504.1"/>
    <property type="gene ID" value="ENSCUSG00005013676.1"/>
</dbReference>
<dbReference type="PROSITE" id="PS50042">
    <property type="entry name" value="CNMP_BINDING_3"/>
    <property type="match status" value="1"/>
</dbReference>
<name>A0A8C3V121_CATUS</name>
<keyword evidence="11 17" id="KW-0472">Membrane</keyword>
<dbReference type="InterPro" id="IPR003950">
    <property type="entry name" value="K_chnl_volt-dep_ELK"/>
</dbReference>
<keyword evidence="13" id="KW-0407">Ion channel</keyword>
<dbReference type="AlphaFoldDB" id="A0A8C3V121"/>
<feature type="compositionally biased region" description="Low complexity" evidence="16">
    <location>
        <begin position="783"/>
        <end position="800"/>
    </location>
</feature>
<dbReference type="GO" id="GO:0034702">
    <property type="term" value="C:monoatomic ion channel complex"/>
    <property type="evidence" value="ECO:0007669"/>
    <property type="project" value="UniProtKB-KW"/>
</dbReference>
<evidence type="ECO:0000256" key="9">
    <source>
        <dbReference type="ARBA" id="ARBA00022989"/>
    </source>
</evidence>
<dbReference type="Gene3D" id="1.10.1200.260">
    <property type="match status" value="1"/>
</dbReference>
<evidence type="ECO:0000256" key="16">
    <source>
        <dbReference type="SAM" id="MobiDB-lite"/>
    </source>
</evidence>
<dbReference type="GO" id="GO:0005886">
    <property type="term" value="C:plasma membrane"/>
    <property type="evidence" value="ECO:0007669"/>
    <property type="project" value="TreeGrafter"/>
</dbReference>
<evidence type="ECO:0000313" key="20">
    <source>
        <dbReference type="Proteomes" id="UP000694563"/>
    </source>
</evidence>
<evidence type="ECO:0000256" key="15">
    <source>
        <dbReference type="SAM" id="Coils"/>
    </source>
</evidence>
<keyword evidence="7" id="KW-0851">Voltage-gated channel</keyword>
<dbReference type="FunFam" id="2.60.120.10:FF:000014">
    <property type="entry name" value="Potassium voltage-gated channel, subfamily H (Eag-related), member 4"/>
    <property type="match status" value="1"/>
</dbReference>
<dbReference type="Proteomes" id="UP000694563">
    <property type="component" value="Chromosome 23"/>
</dbReference>
<dbReference type="SUPFAM" id="SSF51206">
    <property type="entry name" value="cAMP-binding domain-like"/>
    <property type="match status" value="1"/>
</dbReference>
<evidence type="ECO:0000256" key="6">
    <source>
        <dbReference type="ARBA" id="ARBA00022826"/>
    </source>
</evidence>
<feature type="transmembrane region" description="Helical" evidence="17">
    <location>
        <begin position="467"/>
        <end position="489"/>
    </location>
</feature>
<evidence type="ECO:0000256" key="10">
    <source>
        <dbReference type="ARBA" id="ARBA00023065"/>
    </source>
</evidence>